<proteinExistence type="predicted"/>
<dbReference type="SMART" id="SM00530">
    <property type="entry name" value="HTH_XRE"/>
    <property type="match status" value="1"/>
</dbReference>
<dbReference type="EMBL" id="JACRSV010000006">
    <property type="protein sequence ID" value="MBC8560971.1"/>
    <property type="molecule type" value="Genomic_DNA"/>
</dbReference>
<reference evidence="3" key="1">
    <citation type="submission" date="2020-08" db="EMBL/GenBank/DDBJ databases">
        <title>Genome public.</title>
        <authorList>
            <person name="Liu C."/>
            <person name="Sun Q."/>
        </authorList>
    </citation>
    <scope>NUCLEOTIDE SEQUENCE</scope>
    <source>
        <strain evidence="3">NSJ-33</strain>
    </source>
</reference>
<dbReference type="CDD" id="cd00093">
    <property type="entry name" value="HTH_XRE"/>
    <property type="match status" value="1"/>
</dbReference>
<dbReference type="InterPro" id="IPR001387">
    <property type="entry name" value="Cro/C1-type_HTH"/>
</dbReference>
<accession>A0A926I8K0</accession>
<keyword evidence="4" id="KW-1185">Reference proteome</keyword>
<sequence length="149" mass="17391">MDTKDILFHIRQKNQLTQDEMAQKLFVTRQAVSRWEQGETVPSTDILKLISKEFDVSINTLLGSPRQLICQCCGMPLYEDDVISREPDGAFNEDYCKWCYTGGTFVYHSLKELMDYLVPHMAAMHHLEENKVRESLEAQLPTLNYWKNK</sequence>
<evidence type="ECO:0000313" key="4">
    <source>
        <dbReference type="Proteomes" id="UP000610760"/>
    </source>
</evidence>
<dbReference type="InterPro" id="IPR010982">
    <property type="entry name" value="Lambda_DNA-bd_dom_sf"/>
</dbReference>
<dbReference type="SUPFAM" id="SSF47413">
    <property type="entry name" value="lambda repressor-like DNA-binding domains"/>
    <property type="match status" value="1"/>
</dbReference>
<feature type="domain" description="HTH cro/C1-type" evidence="2">
    <location>
        <begin position="10"/>
        <end position="61"/>
    </location>
</feature>
<dbReference type="Pfam" id="PF12674">
    <property type="entry name" value="Zn_ribbon_2"/>
    <property type="match status" value="1"/>
</dbReference>
<dbReference type="PROSITE" id="PS50943">
    <property type="entry name" value="HTH_CROC1"/>
    <property type="match status" value="1"/>
</dbReference>
<gene>
    <name evidence="3" type="ORF">H8710_12955</name>
</gene>
<dbReference type="Gene3D" id="1.10.260.40">
    <property type="entry name" value="lambda repressor-like DNA-binding domains"/>
    <property type="match status" value="1"/>
</dbReference>
<evidence type="ECO:0000259" key="2">
    <source>
        <dbReference type="PROSITE" id="PS50943"/>
    </source>
</evidence>
<dbReference type="RefSeq" id="WP_249296269.1">
    <property type="nucleotide sequence ID" value="NZ_JACRSV010000006.1"/>
</dbReference>
<dbReference type="Proteomes" id="UP000610760">
    <property type="component" value="Unassembled WGS sequence"/>
</dbReference>
<dbReference type="Pfam" id="PF01381">
    <property type="entry name" value="HTH_3"/>
    <property type="match status" value="1"/>
</dbReference>
<organism evidence="3 4">
    <name type="scientific">Fumia xinanensis</name>
    <dbReference type="NCBI Taxonomy" id="2763659"/>
    <lineage>
        <taxon>Bacteria</taxon>
        <taxon>Bacillati</taxon>
        <taxon>Bacillota</taxon>
        <taxon>Clostridia</taxon>
        <taxon>Eubacteriales</taxon>
        <taxon>Oscillospiraceae</taxon>
        <taxon>Fumia</taxon>
    </lineage>
</organism>
<dbReference type="GO" id="GO:0003677">
    <property type="term" value="F:DNA binding"/>
    <property type="evidence" value="ECO:0007669"/>
    <property type="project" value="UniProtKB-KW"/>
</dbReference>
<evidence type="ECO:0000256" key="1">
    <source>
        <dbReference type="ARBA" id="ARBA00023125"/>
    </source>
</evidence>
<protein>
    <submittedName>
        <fullName evidence="3">Helix-turn-helix domain-containing protein</fullName>
    </submittedName>
</protein>
<evidence type="ECO:0000313" key="3">
    <source>
        <dbReference type="EMBL" id="MBC8560971.1"/>
    </source>
</evidence>
<keyword evidence="1" id="KW-0238">DNA-binding</keyword>
<dbReference type="AlphaFoldDB" id="A0A926I8K0"/>
<name>A0A926I8K0_9FIRM</name>
<dbReference type="PANTHER" id="PTHR46558:SF11">
    <property type="entry name" value="HTH-TYPE TRANSCRIPTIONAL REGULATOR XRE"/>
    <property type="match status" value="1"/>
</dbReference>
<dbReference type="PANTHER" id="PTHR46558">
    <property type="entry name" value="TRACRIPTIONAL REGULATORY PROTEIN-RELATED-RELATED"/>
    <property type="match status" value="1"/>
</dbReference>
<dbReference type="InterPro" id="IPR025868">
    <property type="entry name" value="Zn_ribbon_dom_put"/>
</dbReference>
<comment type="caution">
    <text evidence="3">The sequence shown here is derived from an EMBL/GenBank/DDBJ whole genome shotgun (WGS) entry which is preliminary data.</text>
</comment>